<dbReference type="InterPro" id="IPR025164">
    <property type="entry name" value="Toastrack_DUF4097"/>
</dbReference>
<evidence type="ECO:0000259" key="1">
    <source>
        <dbReference type="Pfam" id="PF13349"/>
    </source>
</evidence>
<dbReference type="Gene3D" id="2.160.20.120">
    <property type="match status" value="1"/>
</dbReference>
<dbReference type="RefSeq" id="WP_223094668.1">
    <property type="nucleotide sequence ID" value="NZ_CP061913.1"/>
</dbReference>
<reference evidence="2 3" key="1">
    <citation type="submission" date="2024-09" db="EMBL/GenBank/DDBJ databases">
        <authorList>
            <person name="Sun Q."/>
            <person name="Mori K."/>
        </authorList>
    </citation>
    <scope>NUCLEOTIDE SEQUENCE [LARGE SCALE GENOMIC DNA]</scope>
    <source>
        <strain evidence="2 3">JCM 3307</strain>
    </source>
</reference>
<gene>
    <name evidence="2" type="ORF">ACFFTR_41475</name>
</gene>
<accession>A0ABV5ML94</accession>
<evidence type="ECO:0000313" key="2">
    <source>
        <dbReference type="EMBL" id="MFB9449589.1"/>
    </source>
</evidence>
<protein>
    <submittedName>
        <fullName evidence="2">DUF4097 family beta strand repeat-containing protein</fullName>
    </submittedName>
</protein>
<evidence type="ECO:0000313" key="3">
    <source>
        <dbReference type="Proteomes" id="UP001589608"/>
    </source>
</evidence>
<comment type="caution">
    <text evidence="2">The sequence shown here is derived from an EMBL/GenBank/DDBJ whole genome shotgun (WGS) entry which is preliminary data.</text>
</comment>
<name>A0ABV5ML94_9ACTN</name>
<organism evidence="2 3">
    <name type="scientific">Dactylosporangium vinaceum</name>
    <dbReference type="NCBI Taxonomy" id="53362"/>
    <lineage>
        <taxon>Bacteria</taxon>
        <taxon>Bacillati</taxon>
        <taxon>Actinomycetota</taxon>
        <taxon>Actinomycetes</taxon>
        <taxon>Micromonosporales</taxon>
        <taxon>Micromonosporaceae</taxon>
        <taxon>Dactylosporangium</taxon>
    </lineage>
</organism>
<keyword evidence="3" id="KW-1185">Reference proteome</keyword>
<proteinExistence type="predicted"/>
<sequence length="262" mass="26401">MHKNRYQRGLAGFSIGLVALANSCGDVGATNRRSLDDVEKVAVTAIKLDVSSGNVTVRSGKAGEVSIHRTLKYGKTEPSTAKTYDVDGGVLTLHSGCGTNCEVSYDIEAPPGAAVTGQGGSGDVSLTEVGKVDVSIGSGNITVTRAGGTVRAVTTSGDIKVEDVKSALDLKAGSGNVSGSKLGGGAILAQSGSGDIRLTLATAGSVKANAGSGDVELRVPDGKYKVITHSNPDDTKVDVTNDPNAKAVLEVTTNGGDVHIGH</sequence>
<dbReference type="Proteomes" id="UP001589608">
    <property type="component" value="Unassembled WGS sequence"/>
</dbReference>
<dbReference type="EMBL" id="JBHMCA010000067">
    <property type="protein sequence ID" value="MFB9449589.1"/>
    <property type="molecule type" value="Genomic_DNA"/>
</dbReference>
<dbReference type="Pfam" id="PF13349">
    <property type="entry name" value="DUF4097"/>
    <property type="match status" value="1"/>
</dbReference>
<feature type="domain" description="DUF4097" evidence="1">
    <location>
        <begin position="44"/>
        <end position="260"/>
    </location>
</feature>